<protein>
    <submittedName>
        <fullName evidence="3">Alkylation response protein AidB-like acyl-CoA dehydrogenase</fullName>
    </submittedName>
</protein>
<evidence type="ECO:0000259" key="2">
    <source>
        <dbReference type="Pfam" id="PF00441"/>
    </source>
</evidence>
<dbReference type="Pfam" id="PF00441">
    <property type="entry name" value="Acyl-CoA_dh_1"/>
    <property type="match status" value="1"/>
</dbReference>
<organism evidence="3 4">
    <name type="scientific">Crossiella equi</name>
    <dbReference type="NCBI Taxonomy" id="130796"/>
    <lineage>
        <taxon>Bacteria</taxon>
        <taxon>Bacillati</taxon>
        <taxon>Actinomycetota</taxon>
        <taxon>Actinomycetes</taxon>
        <taxon>Pseudonocardiales</taxon>
        <taxon>Pseudonocardiaceae</taxon>
        <taxon>Crossiella</taxon>
    </lineage>
</organism>
<dbReference type="EMBL" id="JAGIOO010000001">
    <property type="protein sequence ID" value="MBP2479232.1"/>
    <property type="molecule type" value="Genomic_DNA"/>
</dbReference>
<dbReference type="SUPFAM" id="SSF47203">
    <property type="entry name" value="Acyl-CoA dehydrogenase C-terminal domain-like"/>
    <property type="match status" value="1"/>
</dbReference>
<accession>A0ABS5AS61</accession>
<comment type="caution">
    <text evidence="3">The sequence shown here is derived from an EMBL/GenBank/DDBJ whole genome shotgun (WGS) entry which is preliminary data.</text>
</comment>
<name>A0ABS5AS61_9PSEU</name>
<feature type="domain" description="Acyl-CoA dehydrogenase/oxidase C-terminal" evidence="2">
    <location>
        <begin position="1"/>
        <end position="36"/>
    </location>
</feature>
<dbReference type="InterPro" id="IPR036250">
    <property type="entry name" value="AcylCo_DH-like_C"/>
</dbReference>
<dbReference type="InterPro" id="IPR009075">
    <property type="entry name" value="AcylCo_DH/oxidase_C"/>
</dbReference>
<proteinExistence type="predicted"/>
<reference evidence="3 4" key="1">
    <citation type="submission" date="2021-03" db="EMBL/GenBank/DDBJ databases">
        <title>Sequencing the genomes of 1000 actinobacteria strains.</title>
        <authorList>
            <person name="Klenk H.-P."/>
        </authorList>
    </citation>
    <scope>NUCLEOTIDE SEQUENCE [LARGE SCALE GENOMIC DNA]</scope>
    <source>
        <strain evidence="3 4">DSM 44580</strain>
    </source>
</reference>
<keyword evidence="1" id="KW-0285">Flavoprotein</keyword>
<dbReference type="Proteomes" id="UP001519363">
    <property type="component" value="Unassembled WGS sequence"/>
</dbReference>
<gene>
    <name evidence="3" type="ORF">JOF53_008104</name>
</gene>
<evidence type="ECO:0000313" key="4">
    <source>
        <dbReference type="Proteomes" id="UP001519363"/>
    </source>
</evidence>
<sequence>MHGGTGCMREVPVEWIYRDVRLYEGTSEIQRLFIGGGLVRRARG</sequence>
<keyword evidence="4" id="KW-1185">Reference proteome</keyword>
<evidence type="ECO:0000313" key="3">
    <source>
        <dbReference type="EMBL" id="MBP2479232.1"/>
    </source>
</evidence>
<evidence type="ECO:0000256" key="1">
    <source>
        <dbReference type="ARBA" id="ARBA00022630"/>
    </source>
</evidence>
<dbReference type="Gene3D" id="1.20.140.10">
    <property type="entry name" value="Butyryl-CoA Dehydrogenase, subunit A, domain 3"/>
    <property type="match status" value="1"/>
</dbReference>